<reference evidence="3" key="1">
    <citation type="journal article" date="2019" name="Int. J. Syst. Evol. Microbiol.">
        <title>The Global Catalogue of Microorganisms (GCM) 10K type strain sequencing project: providing services to taxonomists for standard genome sequencing and annotation.</title>
        <authorList>
            <consortium name="The Broad Institute Genomics Platform"/>
            <consortium name="The Broad Institute Genome Sequencing Center for Infectious Disease"/>
            <person name="Wu L."/>
            <person name="Ma J."/>
        </authorList>
    </citation>
    <scope>NUCLEOTIDE SEQUENCE [LARGE SCALE GENOMIC DNA]</scope>
    <source>
        <strain evidence="3">CCUG 55854</strain>
    </source>
</reference>
<comment type="caution">
    <text evidence="2">The sequence shown here is derived from an EMBL/GenBank/DDBJ whole genome shotgun (WGS) entry which is preliminary data.</text>
</comment>
<dbReference type="Proteomes" id="UP001597033">
    <property type="component" value="Unassembled WGS sequence"/>
</dbReference>
<evidence type="ECO:0000313" key="2">
    <source>
        <dbReference type="EMBL" id="MFD1042647.1"/>
    </source>
</evidence>
<accession>A0ABW3LVY8</accession>
<keyword evidence="3" id="KW-1185">Reference proteome</keyword>
<keyword evidence="1" id="KW-0812">Transmembrane</keyword>
<dbReference type="EMBL" id="JBHTKN010000006">
    <property type="protein sequence ID" value="MFD1042647.1"/>
    <property type="molecule type" value="Genomic_DNA"/>
</dbReference>
<keyword evidence="1" id="KW-1133">Transmembrane helix</keyword>
<name>A0ABW3LVY8_9GAMM</name>
<feature type="transmembrane region" description="Helical" evidence="1">
    <location>
        <begin position="37"/>
        <end position="55"/>
    </location>
</feature>
<organism evidence="2 3">
    <name type="scientific">Pseudoxanthomonas kaohsiungensis</name>
    <dbReference type="NCBI Taxonomy" id="283923"/>
    <lineage>
        <taxon>Bacteria</taxon>
        <taxon>Pseudomonadati</taxon>
        <taxon>Pseudomonadota</taxon>
        <taxon>Gammaproteobacteria</taxon>
        <taxon>Lysobacterales</taxon>
        <taxon>Lysobacteraceae</taxon>
        <taxon>Pseudoxanthomonas</taxon>
    </lineage>
</organism>
<evidence type="ECO:0000256" key="1">
    <source>
        <dbReference type="SAM" id="Phobius"/>
    </source>
</evidence>
<keyword evidence="1" id="KW-0472">Membrane</keyword>
<dbReference type="RefSeq" id="WP_162376620.1">
    <property type="nucleotide sequence ID" value="NZ_JBHTKN010000006.1"/>
</dbReference>
<evidence type="ECO:0000313" key="3">
    <source>
        <dbReference type="Proteomes" id="UP001597033"/>
    </source>
</evidence>
<proteinExistence type="predicted"/>
<evidence type="ECO:0008006" key="4">
    <source>
        <dbReference type="Google" id="ProtNLM"/>
    </source>
</evidence>
<protein>
    <recommendedName>
        <fullName evidence="4">Superinfection immunity protein</fullName>
    </recommendedName>
</protein>
<gene>
    <name evidence="2" type="ORF">ACFQ2N_09840</name>
</gene>
<sequence length="59" mass="6768">MSALPGWALPLALFLVPLLVAVIVNRLFRHRPTNPNYVLAWFVAVCWISALVVIWRQVR</sequence>
<feature type="transmembrane region" description="Helical" evidence="1">
    <location>
        <begin position="6"/>
        <end position="25"/>
    </location>
</feature>